<evidence type="ECO:0000313" key="2">
    <source>
        <dbReference type="EMBL" id="MSE04251.1"/>
    </source>
</evidence>
<proteinExistence type="predicted"/>
<dbReference type="EMBL" id="WKKV01000044">
    <property type="protein sequence ID" value="MSE04251.1"/>
    <property type="molecule type" value="Genomic_DNA"/>
</dbReference>
<dbReference type="RefSeq" id="WP_025852633.1">
    <property type="nucleotide sequence ID" value="NZ_BPWC01000001.1"/>
</dbReference>
<evidence type="ECO:0000313" key="1">
    <source>
        <dbReference type="EMBL" id="MSE04116.1"/>
    </source>
</evidence>
<dbReference type="AlphaFoldDB" id="A0A6A8LLV3"/>
<dbReference type="EMBL" id="WKKV01000015">
    <property type="protein sequence ID" value="MSE04116.1"/>
    <property type="molecule type" value="Genomic_DNA"/>
</dbReference>
<comment type="caution">
    <text evidence="2">The sequence shown here is derived from an EMBL/GenBank/DDBJ whole genome shotgun (WGS) entry which is preliminary data.</text>
</comment>
<name>A0A6A8LLV3_BACVE</name>
<gene>
    <name evidence="1" type="ORF">GKC39_18920</name>
    <name evidence="2" type="ORF">GKC39_19735</name>
</gene>
<accession>A0A6A8LLV3</accession>
<sequence length="104" mass="12195">MFTMQYDDNFIDQIAAKIAERATDMLVERLGALNELPHILTREEAMKVLRCGQTKMSELMSRPDFPVNDEFGKKIPTQLLFKWIERNTRWVEENTQYIRKGATA</sequence>
<geneLocation type="plasmid" evidence="2">
    <name>unnamed01</name>
</geneLocation>
<protein>
    <submittedName>
        <fullName evidence="2">Uncharacterized protein</fullName>
    </submittedName>
</protein>
<keyword evidence="2" id="KW-0614">Plasmid</keyword>
<organism evidence="2">
    <name type="scientific">Bacillus velezensis</name>
    <dbReference type="NCBI Taxonomy" id="492670"/>
    <lineage>
        <taxon>Bacteria</taxon>
        <taxon>Bacillati</taxon>
        <taxon>Bacillota</taxon>
        <taxon>Bacilli</taxon>
        <taxon>Bacillales</taxon>
        <taxon>Bacillaceae</taxon>
        <taxon>Bacillus</taxon>
        <taxon>Bacillus amyloliquefaciens group</taxon>
    </lineage>
</organism>
<reference evidence="2" key="1">
    <citation type="submission" date="2019-11" db="EMBL/GenBank/DDBJ databases">
        <title>Draft Genome Sequence of Plant Growth-Promoting Rhizosphere-Associated Bacteria.</title>
        <authorList>
            <person name="Vasilyev I.Y."/>
            <person name="Radchenko V."/>
            <person name="Ilnitskaya E.V."/>
        </authorList>
    </citation>
    <scope>NUCLEOTIDE SEQUENCE</scope>
    <source>
        <strain evidence="2">VRA_517_n</strain>
        <plasmid evidence="2">unnamed01</plasmid>
    </source>
</reference>